<dbReference type="CDD" id="cd00833">
    <property type="entry name" value="PKS"/>
    <property type="match status" value="1"/>
</dbReference>
<dbReference type="InterPro" id="IPR001227">
    <property type="entry name" value="Ac_transferase_dom_sf"/>
</dbReference>
<dbReference type="Pfam" id="PF08242">
    <property type="entry name" value="Methyltransf_12"/>
    <property type="match status" value="1"/>
</dbReference>
<dbReference type="GO" id="GO:0032259">
    <property type="term" value="P:methylation"/>
    <property type="evidence" value="ECO:0007669"/>
    <property type="project" value="UniProtKB-KW"/>
</dbReference>
<dbReference type="InterPro" id="IPR013149">
    <property type="entry name" value="ADH-like_C"/>
</dbReference>
<evidence type="ECO:0000313" key="13">
    <source>
        <dbReference type="EMBL" id="KXG50363.1"/>
    </source>
</evidence>
<organism evidence="13 14">
    <name type="scientific">Penicillium patulum</name>
    <name type="common">Penicillium griseofulvum</name>
    <dbReference type="NCBI Taxonomy" id="5078"/>
    <lineage>
        <taxon>Eukaryota</taxon>
        <taxon>Fungi</taxon>
        <taxon>Dikarya</taxon>
        <taxon>Ascomycota</taxon>
        <taxon>Pezizomycotina</taxon>
        <taxon>Eurotiomycetes</taxon>
        <taxon>Eurotiomycetidae</taxon>
        <taxon>Eurotiales</taxon>
        <taxon>Aspergillaceae</taxon>
        <taxon>Penicillium</taxon>
    </lineage>
</organism>
<evidence type="ECO:0000256" key="6">
    <source>
        <dbReference type="ARBA" id="ARBA00023002"/>
    </source>
</evidence>
<feature type="region of interest" description="C-terminal hotdog fold" evidence="9">
    <location>
        <begin position="1025"/>
        <end position="1170"/>
    </location>
</feature>
<dbReference type="InterPro" id="IPR014030">
    <property type="entry name" value="Ketoacyl_synth_N"/>
</dbReference>
<dbReference type="InterPro" id="IPR050091">
    <property type="entry name" value="PKS_NRPS_Biosynth_Enz"/>
</dbReference>
<dbReference type="GO" id="GO:0008168">
    <property type="term" value="F:methyltransferase activity"/>
    <property type="evidence" value="ECO:0007669"/>
    <property type="project" value="UniProtKB-KW"/>
</dbReference>
<keyword evidence="14" id="KW-1185">Reference proteome</keyword>
<dbReference type="GO" id="GO:0004312">
    <property type="term" value="F:fatty acid synthase activity"/>
    <property type="evidence" value="ECO:0007669"/>
    <property type="project" value="TreeGrafter"/>
</dbReference>
<keyword evidence="7" id="KW-0511">Multifunctional enzyme</keyword>
<dbReference type="PROSITE" id="PS52019">
    <property type="entry name" value="PKS_MFAS_DH"/>
    <property type="match status" value="1"/>
</dbReference>
<protein>
    <submittedName>
        <fullName evidence="13">Acyl transferase/acyl hydrolase/lysophospholipase</fullName>
    </submittedName>
</protein>
<evidence type="ECO:0000256" key="9">
    <source>
        <dbReference type="PROSITE-ProRule" id="PRU01363"/>
    </source>
</evidence>
<evidence type="ECO:0000256" key="7">
    <source>
        <dbReference type="ARBA" id="ARBA00023268"/>
    </source>
</evidence>
<keyword evidence="4 13" id="KW-0808">Transferase</keyword>
<evidence type="ECO:0000256" key="3">
    <source>
        <dbReference type="ARBA" id="ARBA00022603"/>
    </source>
</evidence>
<dbReference type="InterPro" id="IPR013154">
    <property type="entry name" value="ADH-like_N"/>
</dbReference>
<feature type="domain" description="Ketosynthase family 3 (KS3)" evidence="11">
    <location>
        <begin position="1"/>
        <end position="419"/>
    </location>
</feature>
<dbReference type="Pfam" id="PF14765">
    <property type="entry name" value="PS-DH"/>
    <property type="match status" value="1"/>
</dbReference>
<dbReference type="InterPro" id="IPR049552">
    <property type="entry name" value="PKS_DH_N"/>
</dbReference>
<reference evidence="13 14" key="1">
    <citation type="journal article" date="2016" name="BMC Genomics">
        <title>Genome sequencing and secondary metabolism of the postharvest pathogen Penicillium griseofulvum.</title>
        <authorList>
            <person name="Banani H."/>
            <person name="Marcet-Houben M."/>
            <person name="Ballester A.R."/>
            <person name="Abbruscato P."/>
            <person name="Gonzalez-Candelas L."/>
            <person name="Gabaldon T."/>
            <person name="Spadaro D."/>
        </authorList>
    </citation>
    <scope>NUCLEOTIDE SEQUENCE [LARGE SCALE GENOMIC DNA]</scope>
    <source>
        <strain evidence="13 14">PG3</strain>
    </source>
</reference>
<dbReference type="InterPro" id="IPR011032">
    <property type="entry name" value="GroES-like_sf"/>
</dbReference>
<dbReference type="EMBL" id="LHQR01000047">
    <property type="protein sequence ID" value="KXG50363.1"/>
    <property type="molecule type" value="Genomic_DNA"/>
</dbReference>
<dbReference type="SMART" id="SM00827">
    <property type="entry name" value="PKS_AT"/>
    <property type="match status" value="1"/>
</dbReference>
<dbReference type="Pfam" id="PF21089">
    <property type="entry name" value="PKS_DH_N"/>
    <property type="match status" value="1"/>
</dbReference>
<dbReference type="InterPro" id="IPR016036">
    <property type="entry name" value="Malonyl_transacylase_ACP-bd"/>
</dbReference>
<dbReference type="Proteomes" id="UP000070168">
    <property type="component" value="Unassembled WGS sequence"/>
</dbReference>
<evidence type="ECO:0000256" key="2">
    <source>
        <dbReference type="ARBA" id="ARBA00022553"/>
    </source>
</evidence>
<evidence type="ECO:0000259" key="11">
    <source>
        <dbReference type="PROSITE" id="PS52004"/>
    </source>
</evidence>
<dbReference type="InterPro" id="IPR013968">
    <property type="entry name" value="PKS_KR"/>
</dbReference>
<dbReference type="GO" id="GO:0016787">
    <property type="term" value="F:hydrolase activity"/>
    <property type="evidence" value="ECO:0007669"/>
    <property type="project" value="UniProtKB-KW"/>
</dbReference>
<dbReference type="GO" id="GO:1901336">
    <property type="term" value="P:lactone biosynthetic process"/>
    <property type="evidence" value="ECO:0007669"/>
    <property type="project" value="UniProtKB-ARBA"/>
</dbReference>
<evidence type="ECO:0000256" key="1">
    <source>
        <dbReference type="ARBA" id="ARBA00022450"/>
    </source>
</evidence>
<dbReference type="SMART" id="SM00822">
    <property type="entry name" value="PKS_KR"/>
    <property type="match status" value="1"/>
</dbReference>
<dbReference type="STRING" id="5078.A0A135LN45"/>
<dbReference type="InterPro" id="IPR006162">
    <property type="entry name" value="Ppantetheine_attach_site"/>
</dbReference>
<dbReference type="InterPro" id="IPR020807">
    <property type="entry name" value="PKS_DH"/>
</dbReference>
<dbReference type="Pfam" id="PF23114">
    <property type="entry name" value="NAD-bd_HRPKS_sdrA"/>
    <property type="match status" value="1"/>
</dbReference>
<feature type="region of interest" description="N-terminal hotdog fold" evidence="9">
    <location>
        <begin position="890"/>
        <end position="1014"/>
    </location>
</feature>
<accession>A0A135LN45</accession>
<dbReference type="InterPro" id="IPR009081">
    <property type="entry name" value="PP-bd_ACP"/>
</dbReference>
<dbReference type="InterPro" id="IPR016035">
    <property type="entry name" value="Acyl_Trfase/lysoPLipase"/>
</dbReference>
<dbReference type="InterPro" id="IPR020843">
    <property type="entry name" value="ER"/>
</dbReference>
<dbReference type="Gene3D" id="3.40.47.10">
    <property type="match status" value="1"/>
</dbReference>
<dbReference type="InterPro" id="IPR056501">
    <property type="entry name" value="NAD-bd_HRPKS_sdrA"/>
</dbReference>
<dbReference type="InterPro" id="IPR032821">
    <property type="entry name" value="PKS_assoc"/>
</dbReference>
<dbReference type="Gene3D" id="3.40.50.720">
    <property type="entry name" value="NAD(P)-binding Rossmann-like Domain"/>
    <property type="match status" value="2"/>
</dbReference>
<dbReference type="Gene3D" id="3.40.366.10">
    <property type="entry name" value="Malonyl-Coenzyme A Acyl Carrier Protein, domain 2"/>
    <property type="match status" value="1"/>
</dbReference>
<dbReference type="InterPro" id="IPR029063">
    <property type="entry name" value="SAM-dependent_MTases_sf"/>
</dbReference>
<dbReference type="SMART" id="SM00823">
    <property type="entry name" value="PKS_PP"/>
    <property type="match status" value="1"/>
</dbReference>
<dbReference type="PROSITE" id="PS52004">
    <property type="entry name" value="KS3_2"/>
    <property type="match status" value="1"/>
</dbReference>
<dbReference type="GO" id="GO:0016491">
    <property type="term" value="F:oxidoreductase activity"/>
    <property type="evidence" value="ECO:0007669"/>
    <property type="project" value="UniProtKB-KW"/>
</dbReference>
<keyword evidence="3" id="KW-0489">Methyltransferase</keyword>
<dbReference type="Pfam" id="PF16197">
    <property type="entry name" value="KAsynt_C_assoc"/>
    <property type="match status" value="1"/>
</dbReference>
<dbReference type="InterPro" id="IPR057326">
    <property type="entry name" value="KR_dom"/>
</dbReference>
<gene>
    <name evidence="13" type="ORF">PGRI_068540</name>
</gene>
<dbReference type="SUPFAM" id="SSF52151">
    <property type="entry name" value="FabD/lysophospholipase-like"/>
    <property type="match status" value="1"/>
</dbReference>
<dbReference type="Pfam" id="PF00109">
    <property type="entry name" value="ketoacyl-synt"/>
    <property type="match status" value="1"/>
</dbReference>
<dbReference type="InterPro" id="IPR049900">
    <property type="entry name" value="PKS_mFAS_DH"/>
</dbReference>
<dbReference type="Gene3D" id="3.10.129.110">
    <property type="entry name" value="Polyketide synthase dehydratase"/>
    <property type="match status" value="1"/>
</dbReference>
<dbReference type="SMART" id="SM00826">
    <property type="entry name" value="PKS_DH"/>
    <property type="match status" value="1"/>
</dbReference>
<keyword evidence="1" id="KW-0596">Phosphopantetheine</keyword>
<dbReference type="InterPro" id="IPR014031">
    <property type="entry name" value="Ketoacyl_synth_C"/>
</dbReference>
<dbReference type="GeneID" id="63709868"/>
<dbReference type="InterPro" id="IPR013217">
    <property type="entry name" value="Methyltransf_12"/>
</dbReference>
<dbReference type="OrthoDB" id="329835at2759"/>
<dbReference type="GO" id="GO:0031177">
    <property type="term" value="F:phosphopantetheine binding"/>
    <property type="evidence" value="ECO:0007669"/>
    <property type="project" value="InterPro"/>
</dbReference>
<dbReference type="Gene3D" id="3.40.50.150">
    <property type="entry name" value="Vaccinia Virus protein VP39"/>
    <property type="match status" value="1"/>
</dbReference>
<evidence type="ECO:0000256" key="5">
    <source>
        <dbReference type="ARBA" id="ARBA00022857"/>
    </source>
</evidence>
<dbReference type="Gene3D" id="1.10.1200.10">
    <property type="entry name" value="ACP-like"/>
    <property type="match status" value="1"/>
</dbReference>
<dbReference type="InterPro" id="IPR014043">
    <property type="entry name" value="Acyl_transferase_dom"/>
</dbReference>
<evidence type="ECO:0000259" key="10">
    <source>
        <dbReference type="PROSITE" id="PS50075"/>
    </source>
</evidence>
<dbReference type="Pfam" id="PF00550">
    <property type="entry name" value="PP-binding"/>
    <property type="match status" value="1"/>
</dbReference>
<dbReference type="SUPFAM" id="SSF53335">
    <property type="entry name" value="S-adenosyl-L-methionine-dependent methyltransferases"/>
    <property type="match status" value="1"/>
</dbReference>
<keyword evidence="5" id="KW-0521">NADP</keyword>
<evidence type="ECO:0000256" key="8">
    <source>
        <dbReference type="ARBA" id="ARBA00023315"/>
    </source>
</evidence>
<dbReference type="PROSITE" id="PS50075">
    <property type="entry name" value="CARRIER"/>
    <property type="match status" value="1"/>
</dbReference>
<dbReference type="InterPro" id="IPR042104">
    <property type="entry name" value="PKS_dehydratase_sf"/>
</dbReference>
<dbReference type="InterPro" id="IPR036291">
    <property type="entry name" value="NAD(P)-bd_dom_sf"/>
</dbReference>
<dbReference type="CDD" id="cd02440">
    <property type="entry name" value="AdoMet_MTases"/>
    <property type="match status" value="1"/>
</dbReference>
<dbReference type="GO" id="GO:0006633">
    <property type="term" value="P:fatty acid biosynthetic process"/>
    <property type="evidence" value="ECO:0007669"/>
    <property type="project" value="TreeGrafter"/>
</dbReference>
<dbReference type="SUPFAM" id="SSF47336">
    <property type="entry name" value="ACP-like"/>
    <property type="match status" value="1"/>
</dbReference>
<dbReference type="SUPFAM" id="SSF51735">
    <property type="entry name" value="NAD(P)-binding Rossmann-fold domains"/>
    <property type="match status" value="2"/>
</dbReference>
<dbReference type="InterPro" id="IPR049551">
    <property type="entry name" value="PKS_DH_C"/>
</dbReference>
<dbReference type="InterPro" id="IPR036736">
    <property type="entry name" value="ACP-like_sf"/>
</dbReference>
<evidence type="ECO:0000259" key="12">
    <source>
        <dbReference type="PROSITE" id="PS52019"/>
    </source>
</evidence>
<dbReference type="Pfam" id="PF08659">
    <property type="entry name" value="KR"/>
    <property type="match status" value="1"/>
</dbReference>
<dbReference type="InterPro" id="IPR020841">
    <property type="entry name" value="PKS_Beta-ketoAc_synthase_dom"/>
</dbReference>
<feature type="domain" description="Carrier" evidence="10">
    <location>
        <begin position="2340"/>
        <end position="2421"/>
    </location>
</feature>
<dbReference type="PANTHER" id="PTHR43775:SF28">
    <property type="entry name" value="SYNTHASE, PUTATIVE-RELATED"/>
    <property type="match status" value="1"/>
</dbReference>
<comment type="caution">
    <text evidence="13">The sequence shown here is derived from an EMBL/GenBank/DDBJ whole genome shotgun (WGS) entry which is preliminary data.</text>
</comment>
<keyword evidence="8" id="KW-0012">Acyltransferase</keyword>
<dbReference type="Pfam" id="PF00698">
    <property type="entry name" value="Acyl_transf_1"/>
    <property type="match status" value="1"/>
</dbReference>
<dbReference type="Pfam" id="PF00107">
    <property type="entry name" value="ADH_zinc_N"/>
    <property type="match status" value="1"/>
</dbReference>
<evidence type="ECO:0000256" key="4">
    <source>
        <dbReference type="ARBA" id="ARBA00022679"/>
    </source>
</evidence>
<dbReference type="Gene3D" id="3.90.180.10">
    <property type="entry name" value="Medium-chain alcohol dehydrogenases, catalytic domain"/>
    <property type="match status" value="1"/>
</dbReference>
<dbReference type="RefSeq" id="XP_040648899.1">
    <property type="nucleotide sequence ID" value="XM_040794568.1"/>
</dbReference>
<keyword evidence="13" id="KW-0378">Hydrolase</keyword>
<dbReference type="InterPro" id="IPR020806">
    <property type="entry name" value="PKS_PP-bd"/>
</dbReference>
<feature type="active site" description="Proton acceptor; for dehydratase activity" evidence="9">
    <location>
        <position position="922"/>
    </location>
</feature>
<dbReference type="PROSITE" id="PS00012">
    <property type="entry name" value="PHOSPHOPANTETHEINE"/>
    <property type="match status" value="1"/>
</dbReference>
<dbReference type="SMART" id="SM00829">
    <property type="entry name" value="PKS_ER"/>
    <property type="match status" value="1"/>
</dbReference>
<dbReference type="PANTHER" id="PTHR43775">
    <property type="entry name" value="FATTY ACID SYNTHASE"/>
    <property type="match status" value="1"/>
</dbReference>
<dbReference type="SUPFAM" id="SSF50129">
    <property type="entry name" value="GroES-like"/>
    <property type="match status" value="1"/>
</dbReference>
<dbReference type="SUPFAM" id="SSF55048">
    <property type="entry name" value="Probable ACP-binding domain of malonyl-CoA ACP transacylase"/>
    <property type="match status" value="1"/>
</dbReference>
<dbReference type="SMART" id="SM00825">
    <property type="entry name" value="PKS_KS"/>
    <property type="match status" value="1"/>
</dbReference>
<feature type="domain" description="PKS/mFAS DH" evidence="12">
    <location>
        <begin position="890"/>
        <end position="1170"/>
    </location>
</feature>
<dbReference type="CDD" id="cd05195">
    <property type="entry name" value="enoyl_red"/>
    <property type="match status" value="1"/>
</dbReference>
<dbReference type="SUPFAM" id="SSF53901">
    <property type="entry name" value="Thiolase-like"/>
    <property type="match status" value="1"/>
</dbReference>
<dbReference type="InterPro" id="IPR016039">
    <property type="entry name" value="Thiolase-like"/>
</dbReference>
<name>A0A135LN45_PENPA</name>
<proteinExistence type="predicted"/>
<dbReference type="Pfam" id="PF08240">
    <property type="entry name" value="ADH_N"/>
    <property type="match status" value="1"/>
</dbReference>
<sequence length="2431" mass="265187">MAICGMALRLPGGISSDAELWEFLLAKRDARSRVPDSRYNASSYYSKSGNHGTVGSEYGYFLDESVNLGTLDTSFFSFTKLEMEYIDPCQRQLLEVVRECFESAGEVDYRGRDIGCFVGSFGDDWTESLIYDEQTSAKYPLMVGGDFAIPNRVSYEYDLHGPSLSIRTACSSSLVALHSACLSIERGDCSAAIVAGFNLILTPTMTMIMSTKGVLSADGSCKSFDVGANGYGRGEAVNAVYIKPLKDALRDGSPIRAVIRGTAMNSDGKSAGFTVPSADAQENVIRKAYSAAGISDFSQTAFVECHGTGTPVGDPIEVAAVANTFGGDTGMYIGSVKPNVGHSEGASGLTSLIKAVLAIENRIIPPNIKFNIPNPKIPFEDKKITVPVEATPWPQGRCVRASVNSFGMGGVNAHAIIESAENFTPPSSDLIDEQDPGPRLLLFSANTQISLEAMIERNLGYLRENTDSLRDLAYTMGARREHLPFRAASIVHNDMSVTTSSFGKTSSSPPEIVMVFAGQGSQWPGMGVELFKSNATFRRSILEMNRVLQNLPDAPAWSIMDEISKDNETSELYLSSHSQPICTAIQIALVDTLFELNITPYAVIGHSSGELAAAYAAGKLTASQAVILAYYRGVVAGMVKQDGCMAAVGMGRHEIDQFLRPGVVVACENSPSSVTISGDVDQVEHVMQAICLVRPEIIVQRLKTDTAYHSHHMKFVGDTYHSFINPYLASVGEPKCQGVQFFSTVTGDVLSDGDPVGSKYWQTNLESPVLFHSALKLIVTQQNGRHLLFLDVSPHATLAGPIRQTLDQEQVTHPYVPCLVRSKDCAESFLSMIGQLYSHRQPLDFNILTNPDRSAKVLTDVPTYPWQHKYSSLYEPRRNKEWLFRKQPKHEILGTRVVDSTDNEPCWRNVLYLDQVTWLRDHKVSGNIVFPAAGYIMMAGEAVRQIGSSASAFIIRRMVLDMAMVLNQSNPTEIVTSLRRHRQDKWYSFTISSYNGVKWIEHCSGEITQCHGLPSAVNVQKQTLSRDIDVSSWYRTLSRGGVEFGPAFQGIESQSCSATSNIVSGKIVSKVNESTRYPVYPTQLDSILHIAYGAIYKGFDWQVESLPVPTSIEEIYVTGDCALELDVTARADVSKKDIIVFDSEAFTSDGSLSVRTKDVVLRPLGASQALFAEGDSKAGARLHWQPSIQFLNIADLIQAAAGWEDNAMLLNSFTSLCIEQALYRLDAQGVSSGITHLHKYQEWLRRQAKPTYEQSIESLLGQILATSAAPCARAMMKVLDNIVPICKGEIDALGVLMGDGTLYNFYNYLNEVDRAPLFGSLGHYQPQQRILEIGAGTGGTTAKILSQTKYSKYTFTDISAAFFPAAKDRFECYPNIVFQTLDITKDPLAQGFEPESFDLIIAANVLHATPILHETLTNVRKLLHPQGKLLLEELCGDSKFINFIAGILPGWWAGESDGRADEPYISPDRWGKALEVAGFNALDDVAFDTAPPLHSLAYMLASPSCVPDALSKKGVTLISDITSSEIAVQMQKQLRSRGYTVGIWGLDHSLRDGEDVIVLLDTVSPFFNDLNTSSLSAFQFFLLQLLRSHSGALWVTRSTQIDCTNPQFAPTMGVARTVRSEFGIDFATCEVDNLKYTSIGLVIDVFETFHGRGHGDDFFSEYEYAIQEEAIHVGRIFPLSVQDEIQEIEEAHVNIKDSRLSLVVGTAGRVDSLAWTAYPGQQGQLLTDDEVEIQIDTAGVNFEDILIFLGILELPSTVMGLEAAGIVLRVGAQVQDLCPGDRVAAFGPGTFATSMILPGSRCIKIPDSLTLENAATMPLAFATALHGICDIGQLQKGQTILIHSASGGVGLAAIQISQMIGATIYVTASSEKKAEHLTTVHGIPRNHIFDSHDSSFLEAIMVLTNGRGVDLVLNSLSGELFQASCNCVAKFGKLVNLAKSTSVSPGQLPKSTLHSNMSYIVIDIIDYIECRPKESKRLLKKIMDLYTLGHVGPIIPVKIFASNDVKSCFEYMQSGQHIGKLALSFRSQDTSIEAISHSHAITFRADASYLLVGGLGGLGSEVARWMVQHGARHLIFLCRTADSESNHRLFRELKDQGCSITAVKGSVCNLPDVKEAILSSTNLKGIFNMSMVLQDASLLKMTLDEWNASTRPKIQGTWNLHDASLDANLDFFVLFSSMGSILGIPGQANYASGNAFMDAFVQFRHRSKLPASVIDVGAVQGIGHVAENPAILDNVKLLDCARMSQRDLFNAITISIHHGPPPQGRRDSCYTNPAQFLTGLRDTADIFSKPNGNTILCDSRLAAYFSNAADNVPTEKITSADKLKDFVSSAAVDPTILTEATAAAFVATEIAKWVFDLLMKPVDDDSEIDLLRSLVDVGLDSLAAVEMRVWLKTSLGLDISVLEIMAMASLAAMGEHVVQALVRKIEGDKKK</sequence>
<dbReference type="GO" id="GO:0030639">
    <property type="term" value="P:polyketide biosynthetic process"/>
    <property type="evidence" value="ECO:0007669"/>
    <property type="project" value="UniProtKB-ARBA"/>
</dbReference>
<keyword evidence="2" id="KW-0597">Phosphoprotein</keyword>
<evidence type="ECO:0000313" key="14">
    <source>
        <dbReference type="Proteomes" id="UP000070168"/>
    </source>
</evidence>
<keyword evidence="6" id="KW-0560">Oxidoreductase</keyword>
<dbReference type="OMA" id="CFRYMQK"/>
<feature type="active site" description="Proton donor; for dehydratase activity" evidence="9">
    <location>
        <position position="1085"/>
    </location>
</feature>
<dbReference type="Pfam" id="PF02801">
    <property type="entry name" value="Ketoacyl-synt_C"/>
    <property type="match status" value="1"/>
</dbReference>